<dbReference type="OrthoDB" id="434144at2759"/>
<name>A0A3M7AZV0_HORWE</name>
<evidence type="ECO:0000313" key="2">
    <source>
        <dbReference type="EMBL" id="RMY33055.1"/>
    </source>
</evidence>
<dbReference type="Proteomes" id="UP000271337">
    <property type="component" value="Unassembled WGS sequence"/>
</dbReference>
<dbReference type="EMBL" id="QWIM01000574">
    <property type="protein sequence ID" value="RMY33055.1"/>
    <property type="molecule type" value="Genomic_DNA"/>
</dbReference>
<evidence type="ECO:0000313" key="1">
    <source>
        <dbReference type="EMBL" id="RMY17563.1"/>
    </source>
</evidence>
<protein>
    <submittedName>
        <fullName evidence="2">Uncharacterized protein</fullName>
    </submittedName>
</protein>
<comment type="caution">
    <text evidence="2">The sequence shown here is derived from an EMBL/GenBank/DDBJ whole genome shotgun (WGS) entry which is preliminary data.</text>
</comment>
<dbReference type="EMBL" id="QWIL01000556">
    <property type="protein sequence ID" value="RMY17563.1"/>
    <property type="molecule type" value="Genomic_DNA"/>
</dbReference>
<dbReference type="Proteomes" id="UP000276864">
    <property type="component" value="Unassembled WGS sequence"/>
</dbReference>
<proteinExistence type="predicted"/>
<accession>A0A3M7AZV0</accession>
<gene>
    <name evidence="2" type="ORF">D0866_06187</name>
    <name evidence="1" type="ORF">D0867_05941</name>
</gene>
<dbReference type="AlphaFoldDB" id="A0A3M7AZV0"/>
<organism evidence="2 4">
    <name type="scientific">Hortaea werneckii</name>
    <name type="common">Black yeast</name>
    <name type="synonym">Cladosporium werneckii</name>
    <dbReference type="NCBI Taxonomy" id="91943"/>
    <lineage>
        <taxon>Eukaryota</taxon>
        <taxon>Fungi</taxon>
        <taxon>Dikarya</taxon>
        <taxon>Ascomycota</taxon>
        <taxon>Pezizomycotina</taxon>
        <taxon>Dothideomycetes</taxon>
        <taxon>Dothideomycetidae</taxon>
        <taxon>Mycosphaerellales</taxon>
        <taxon>Teratosphaeriaceae</taxon>
        <taxon>Hortaea</taxon>
    </lineage>
</organism>
<evidence type="ECO:0000313" key="3">
    <source>
        <dbReference type="Proteomes" id="UP000271337"/>
    </source>
</evidence>
<reference evidence="3 4" key="1">
    <citation type="journal article" date="2018" name="BMC Genomics">
        <title>Genomic evidence for intraspecific hybridization in a clonal and extremely halotolerant yeast.</title>
        <authorList>
            <person name="Gostincar C."/>
            <person name="Stajich J.E."/>
            <person name="Zupancic J."/>
            <person name="Zalar P."/>
            <person name="Gunde-Cimerman N."/>
        </authorList>
    </citation>
    <scope>NUCLEOTIDE SEQUENCE [LARGE SCALE GENOMIC DNA]</scope>
    <source>
        <strain evidence="2 4">EXF-6651</strain>
        <strain evidence="1 3">EXF-6669</strain>
    </source>
</reference>
<sequence>MQRSLPSRQERLRRQIILYRRQSNFAESEWQLWDHRYWIWIRSQRDAPYTEIKVRFLEPEDLAMARENLDNGQRKLLNSALSAASGASRYSLPAIVATGTSQTNGGNGNAVEQIVVLPTLGWSASGWQHRQGKVEDGSTTVATPNLWDVRYQHIEPQEA</sequence>
<evidence type="ECO:0000313" key="4">
    <source>
        <dbReference type="Proteomes" id="UP000276864"/>
    </source>
</evidence>